<protein>
    <submittedName>
        <fullName evidence="1">Uncharacterized protein</fullName>
    </submittedName>
</protein>
<gene>
    <name evidence="1" type="ORF">FF36_02011</name>
</gene>
<dbReference type="PATRIC" id="fig|1502723.3.peg.880"/>
<dbReference type="OrthoDB" id="9807072at2"/>
<evidence type="ECO:0000313" key="1">
    <source>
        <dbReference type="EMBL" id="KJE23562.1"/>
    </source>
</evidence>
<organism evidence="1 2">
    <name type="scientific">Frankia torreyi</name>
    <dbReference type="NCBI Taxonomy" id="1856"/>
    <lineage>
        <taxon>Bacteria</taxon>
        <taxon>Bacillati</taxon>
        <taxon>Actinomycetota</taxon>
        <taxon>Actinomycetes</taxon>
        <taxon>Frankiales</taxon>
        <taxon>Frankiaceae</taxon>
        <taxon>Frankia</taxon>
    </lineage>
</organism>
<evidence type="ECO:0000313" key="2">
    <source>
        <dbReference type="Proteomes" id="UP000032545"/>
    </source>
</evidence>
<reference evidence="1 2" key="2">
    <citation type="journal article" date="2016" name="Genome Announc.">
        <title>Permanent Draft Genome Sequences for Two Variants of Frankia sp. Strain CpI1, the First Frankia Strain Isolated from Root Nodules of Comptonia peregrina.</title>
        <authorList>
            <person name="Oshone R."/>
            <person name="Hurst S.G.IV."/>
            <person name="Abebe-Akele F."/>
            <person name="Simpson S."/>
            <person name="Morris K."/>
            <person name="Thomas W.K."/>
            <person name="Tisa L.S."/>
        </authorList>
    </citation>
    <scope>NUCLEOTIDE SEQUENCE [LARGE SCALE GENOMIC DNA]</scope>
    <source>
        <strain evidence="2">CpI1-S</strain>
    </source>
</reference>
<dbReference type="EMBL" id="JYFN01000012">
    <property type="protein sequence ID" value="KJE23562.1"/>
    <property type="molecule type" value="Genomic_DNA"/>
</dbReference>
<sequence>MSVIRVEPRGGRDFDVEAAEETSPGVPGLSFSFRVTVDDAVLAASGTDVGDEPGMIALVRASFEYLLAREPAGAILPEFELSTIGRYFPTYPADLANRVPR</sequence>
<dbReference type="AlphaFoldDB" id="A0A0D8BJH3"/>
<keyword evidence="2" id="KW-1185">Reference proteome</keyword>
<dbReference type="Proteomes" id="UP000032545">
    <property type="component" value="Unassembled WGS sequence"/>
</dbReference>
<comment type="caution">
    <text evidence="1">The sequence shown here is derived from an EMBL/GenBank/DDBJ whole genome shotgun (WGS) entry which is preliminary data.</text>
</comment>
<accession>A0A0D8BJH3</accession>
<reference evidence="2" key="1">
    <citation type="submission" date="2015-02" db="EMBL/GenBank/DDBJ databases">
        <title>Draft Genome of Frankia sp. CpI1-S.</title>
        <authorList>
            <person name="Oshone R.T."/>
            <person name="Ngom M."/>
            <person name="Ghodhbane-Gtari F."/>
            <person name="Gtari M."/>
            <person name="Morris K."/>
            <person name="Thomas K."/>
            <person name="Sen A."/>
            <person name="Tisa L.S."/>
        </authorList>
    </citation>
    <scope>NUCLEOTIDE SEQUENCE [LARGE SCALE GENOMIC DNA]</scope>
    <source>
        <strain evidence="2">CpI1-S</strain>
    </source>
</reference>
<name>A0A0D8BJH3_9ACTN</name>
<dbReference type="RefSeq" id="WP_044884689.1">
    <property type="nucleotide sequence ID" value="NZ_JYFN01000012.1"/>
</dbReference>
<proteinExistence type="predicted"/>